<evidence type="ECO:0000256" key="1">
    <source>
        <dbReference type="ARBA" id="ARBA00022845"/>
    </source>
</evidence>
<evidence type="ECO:0000313" key="6">
    <source>
        <dbReference type="Proteomes" id="UP000886812"/>
    </source>
</evidence>
<dbReference type="GO" id="GO:0022627">
    <property type="term" value="C:cytosolic small ribosomal subunit"/>
    <property type="evidence" value="ECO:0007669"/>
    <property type="project" value="TreeGrafter"/>
</dbReference>
<protein>
    <recommendedName>
        <fullName evidence="3">Ribosome hibernation promoting factor</fullName>
    </recommendedName>
</protein>
<reference evidence="5" key="1">
    <citation type="submission" date="2020-10" db="EMBL/GenBank/DDBJ databases">
        <authorList>
            <person name="Gilroy R."/>
        </authorList>
    </citation>
    <scope>NUCLEOTIDE SEQUENCE</scope>
    <source>
        <strain evidence="5">10669</strain>
    </source>
</reference>
<evidence type="ECO:0000256" key="2">
    <source>
        <dbReference type="ARBA" id="ARBA00038695"/>
    </source>
</evidence>
<dbReference type="InterPro" id="IPR003489">
    <property type="entry name" value="RHF/RaiA"/>
</dbReference>
<dbReference type="GO" id="GO:0043024">
    <property type="term" value="F:ribosomal small subunit binding"/>
    <property type="evidence" value="ECO:0007669"/>
    <property type="project" value="TreeGrafter"/>
</dbReference>
<dbReference type="AlphaFoldDB" id="A0A9D1NJZ4"/>
<dbReference type="PANTHER" id="PTHR33231">
    <property type="entry name" value="30S RIBOSOMAL PROTEIN"/>
    <property type="match status" value="1"/>
</dbReference>
<dbReference type="InterPro" id="IPR050574">
    <property type="entry name" value="HPF/YfiA_ribosome-assoc"/>
</dbReference>
<proteinExistence type="predicted"/>
<reference evidence="5" key="2">
    <citation type="journal article" date="2021" name="PeerJ">
        <title>Extensive microbial diversity within the chicken gut microbiome revealed by metagenomics and culture.</title>
        <authorList>
            <person name="Gilroy R."/>
            <person name="Ravi A."/>
            <person name="Getino M."/>
            <person name="Pursley I."/>
            <person name="Horton D.L."/>
            <person name="Alikhan N.F."/>
            <person name="Baker D."/>
            <person name="Gharbi K."/>
            <person name="Hall N."/>
            <person name="Watson M."/>
            <person name="Adriaenssens E.M."/>
            <person name="Foster-Nyarko E."/>
            <person name="Jarju S."/>
            <person name="Secka A."/>
            <person name="Antonio M."/>
            <person name="Oren A."/>
            <person name="Chaudhuri R.R."/>
            <person name="La Ragione R."/>
            <person name="Hildebrand F."/>
            <person name="Pallen M.J."/>
        </authorList>
    </citation>
    <scope>NUCLEOTIDE SEQUENCE</scope>
    <source>
        <strain evidence="5">10669</strain>
    </source>
</reference>
<feature type="region of interest" description="Disordered" evidence="4">
    <location>
        <begin position="97"/>
        <end position="119"/>
    </location>
</feature>
<comment type="caution">
    <text evidence="5">The sequence shown here is derived from an EMBL/GenBank/DDBJ whole genome shotgun (WGS) entry which is preliminary data.</text>
</comment>
<evidence type="ECO:0000256" key="3">
    <source>
        <dbReference type="ARBA" id="ARBA00041148"/>
    </source>
</evidence>
<dbReference type="Gene3D" id="3.30.160.100">
    <property type="entry name" value="Ribosome hibernation promotion factor-like"/>
    <property type="match status" value="1"/>
</dbReference>
<comment type="subunit">
    <text evidence="2">Associates exclusively with 100S ribosomes, which are dimers of 70S ribosomes.</text>
</comment>
<accession>A0A9D1NJZ4</accession>
<dbReference type="CDD" id="cd00552">
    <property type="entry name" value="RaiA"/>
    <property type="match status" value="1"/>
</dbReference>
<dbReference type="PANTHER" id="PTHR33231:SF1">
    <property type="entry name" value="30S RIBOSOMAL PROTEIN"/>
    <property type="match status" value="1"/>
</dbReference>
<dbReference type="Pfam" id="PF02482">
    <property type="entry name" value="Ribosomal_S30AE"/>
    <property type="match status" value="1"/>
</dbReference>
<dbReference type="SUPFAM" id="SSF69754">
    <property type="entry name" value="Ribosome binding protein Y (YfiA homologue)"/>
    <property type="match status" value="1"/>
</dbReference>
<name>A0A9D1NJZ4_9BACT</name>
<evidence type="ECO:0000256" key="4">
    <source>
        <dbReference type="SAM" id="MobiDB-lite"/>
    </source>
</evidence>
<gene>
    <name evidence="5" type="primary">raiA</name>
    <name evidence="5" type="ORF">IAC75_05055</name>
</gene>
<evidence type="ECO:0000313" key="5">
    <source>
        <dbReference type="EMBL" id="HIV04500.1"/>
    </source>
</evidence>
<dbReference type="Proteomes" id="UP000886812">
    <property type="component" value="Unassembled WGS sequence"/>
</dbReference>
<dbReference type="NCBIfam" id="TIGR00741">
    <property type="entry name" value="yfiA"/>
    <property type="match status" value="1"/>
</dbReference>
<organism evidence="5 6">
    <name type="scientific">Candidatus Spyradosoma merdigallinarum</name>
    <dbReference type="NCBI Taxonomy" id="2840950"/>
    <lineage>
        <taxon>Bacteria</taxon>
        <taxon>Pseudomonadati</taxon>
        <taxon>Verrucomicrobiota</taxon>
        <taxon>Opitutia</taxon>
        <taxon>Opitutia incertae sedis</taxon>
        <taxon>Candidatus Spyradosoma</taxon>
    </lineage>
</organism>
<dbReference type="GO" id="GO:0045900">
    <property type="term" value="P:negative regulation of translational elongation"/>
    <property type="evidence" value="ECO:0007669"/>
    <property type="project" value="TreeGrafter"/>
</dbReference>
<keyword evidence="1" id="KW-0810">Translation regulation</keyword>
<dbReference type="InterPro" id="IPR036567">
    <property type="entry name" value="RHF-like"/>
</dbReference>
<sequence>MNGQINITGINLELTEALKNYVNEKAAKLFEHNDRIIRANFDLEYIPTKAPEQSFVAKSTIEIAGPNIVLSVTSADLYKSIDELMDKLIRQIRRAHRLEKEKRNHPQDIDIGDDIPKTK</sequence>
<feature type="compositionally biased region" description="Basic and acidic residues" evidence="4">
    <location>
        <begin position="98"/>
        <end position="119"/>
    </location>
</feature>
<dbReference type="EMBL" id="DVOG01000132">
    <property type="protein sequence ID" value="HIV04500.1"/>
    <property type="molecule type" value="Genomic_DNA"/>
</dbReference>